<dbReference type="Pfam" id="PF00440">
    <property type="entry name" value="TetR_N"/>
    <property type="match status" value="1"/>
</dbReference>
<dbReference type="SUPFAM" id="SSF48498">
    <property type="entry name" value="Tetracyclin repressor-like, C-terminal domain"/>
    <property type="match status" value="1"/>
</dbReference>
<evidence type="ECO:0000313" key="5">
    <source>
        <dbReference type="EMBL" id="MDR6335105.1"/>
    </source>
</evidence>
<evidence type="ECO:0000313" key="7">
    <source>
        <dbReference type="Proteomes" id="UP001245370"/>
    </source>
</evidence>
<dbReference type="Proteomes" id="UP001245370">
    <property type="component" value="Unassembled WGS sequence"/>
</dbReference>
<sequence length="206" mass="23451">MTDGTAPNQISPSMEDRILDAAYRCFERFGMAKTGMEDIASEANVSRRTVYRHFSSKDDIIDGVCCREAVKINAEVRRNINRDMDFPNLLTEALLTIVLAAHDNVYMRSVLETTTFEAQAFLSSSRVQQLNRKWWQRMMERAAANGEIAADLSLDDILSWLMLAQSMLHVRLRAGAEKEDLRRLIRRFVVEPLTTSHPSHPLPPSP</sequence>
<evidence type="ECO:0000313" key="4">
    <source>
        <dbReference type="EMBL" id="GLI23672.1"/>
    </source>
</evidence>
<dbReference type="GO" id="GO:0000976">
    <property type="term" value="F:transcription cis-regulatory region binding"/>
    <property type="evidence" value="ECO:0007669"/>
    <property type="project" value="TreeGrafter"/>
</dbReference>
<dbReference type="EMBL" id="JAVDPY010000006">
    <property type="protein sequence ID" value="MDR6335105.1"/>
    <property type="molecule type" value="Genomic_DNA"/>
</dbReference>
<dbReference type="PANTHER" id="PTHR30055">
    <property type="entry name" value="HTH-TYPE TRANSCRIPTIONAL REGULATOR RUTR"/>
    <property type="match status" value="1"/>
</dbReference>
<dbReference type="PROSITE" id="PS50977">
    <property type="entry name" value="HTH_TETR_2"/>
    <property type="match status" value="1"/>
</dbReference>
<dbReference type="EMBL" id="BSDO01000005">
    <property type="protein sequence ID" value="GLI23672.1"/>
    <property type="molecule type" value="Genomic_DNA"/>
</dbReference>
<evidence type="ECO:0000256" key="1">
    <source>
        <dbReference type="ARBA" id="ARBA00023125"/>
    </source>
</evidence>
<keyword evidence="7" id="KW-1185">Reference proteome</keyword>
<evidence type="ECO:0000256" key="2">
    <source>
        <dbReference type="PROSITE-ProRule" id="PRU00335"/>
    </source>
</evidence>
<reference evidence="4" key="1">
    <citation type="submission" date="2022-12" db="EMBL/GenBank/DDBJ databases">
        <title>Reference genome sequencing for broad-spectrum identification of bacterial and archaeal isolates by mass spectrometry.</title>
        <authorList>
            <person name="Sekiguchi Y."/>
            <person name="Tourlousse D.M."/>
        </authorList>
    </citation>
    <scope>NUCLEOTIDE SEQUENCE</scope>
    <source>
        <strain evidence="4">301</strain>
    </source>
</reference>
<dbReference type="AlphaFoldDB" id="A0A9W6FMQ0"/>
<dbReference type="PRINTS" id="PR00455">
    <property type="entry name" value="HTHTETR"/>
</dbReference>
<dbReference type="GeneID" id="95764127"/>
<dbReference type="GO" id="GO:0003700">
    <property type="term" value="F:DNA-binding transcription factor activity"/>
    <property type="evidence" value="ECO:0007669"/>
    <property type="project" value="TreeGrafter"/>
</dbReference>
<protein>
    <submittedName>
        <fullName evidence="5">AcrR family transcriptional regulator</fullName>
    </submittedName>
</protein>
<feature type="domain" description="HTH tetR-type" evidence="3">
    <location>
        <begin position="12"/>
        <end position="72"/>
    </location>
</feature>
<dbReference type="InterPro" id="IPR009057">
    <property type="entry name" value="Homeodomain-like_sf"/>
</dbReference>
<dbReference type="SUPFAM" id="SSF46689">
    <property type="entry name" value="Homeodomain-like"/>
    <property type="match status" value="1"/>
</dbReference>
<organism evidence="4 6">
    <name type="scientific">Xanthobacter flavus</name>
    <dbReference type="NCBI Taxonomy" id="281"/>
    <lineage>
        <taxon>Bacteria</taxon>
        <taxon>Pseudomonadati</taxon>
        <taxon>Pseudomonadota</taxon>
        <taxon>Alphaproteobacteria</taxon>
        <taxon>Hyphomicrobiales</taxon>
        <taxon>Xanthobacteraceae</taxon>
        <taxon>Xanthobacter</taxon>
    </lineage>
</organism>
<dbReference type="InterPro" id="IPR001647">
    <property type="entry name" value="HTH_TetR"/>
</dbReference>
<dbReference type="Gene3D" id="1.10.357.10">
    <property type="entry name" value="Tetracycline Repressor, domain 2"/>
    <property type="match status" value="1"/>
</dbReference>
<dbReference type="InterPro" id="IPR050109">
    <property type="entry name" value="HTH-type_TetR-like_transc_reg"/>
</dbReference>
<keyword evidence="1 2" id="KW-0238">DNA-binding</keyword>
<dbReference type="InterPro" id="IPR036271">
    <property type="entry name" value="Tet_transcr_reg_TetR-rel_C_sf"/>
</dbReference>
<accession>A0A9W6FMQ0</accession>
<evidence type="ECO:0000313" key="6">
    <source>
        <dbReference type="Proteomes" id="UP001144397"/>
    </source>
</evidence>
<evidence type="ECO:0000259" key="3">
    <source>
        <dbReference type="PROSITE" id="PS50977"/>
    </source>
</evidence>
<dbReference type="PANTHER" id="PTHR30055:SF200">
    <property type="entry name" value="HTH-TYPE TRANSCRIPTIONAL REPRESSOR BDCR"/>
    <property type="match status" value="1"/>
</dbReference>
<reference evidence="5 7" key="2">
    <citation type="submission" date="2023-07" db="EMBL/GenBank/DDBJ databases">
        <title>Genomic Encyclopedia of Type Strains, Phase IV (KMG-IV): sequencing the most valuable type-strain genomes for metagenomic binning, comparative biology and taxonomic classification.</title>
        <authorList>
            <person name="Goeker M."/>
        </authorList>
    </citation>
    <scope>NUCLEOTIDE SEQUENCE [LARGE SCALE GENOMIC DNA]</scope>
    <source>
        <strain evidence="5 7">DSM 338</strain>
    </source>
</reference>
<comment type="caution">
    <text evidence="4">The sequence shown here is derived from an EMBL/GenBank/DDBJ whole genome shotgun (WGS) entry which is preliminary data.</text>
</comment>
<proteinExistence type="predicted"/>
<dbReference type="RefSeq" id="WP_281808522.1">
    <property type="nucleotide sequence ID" value="NZ_BSDO01000005.1"/>
</dbReference>
<feature type="DNA-binding region" description="H-T-H motif" evidence="2">
    <location>
        <begin position="35"/>
        <end position="54"/>
    </location>
</feature>
<gene>
    <name evidence="5" type="ORF">GGQ86_003595</name>
    <name evidence="4" type="ORF">XFLAVUS301_33460</name>
</gene>
<dbReference type="Proteomes" id="UP001144397">
    <property type="component" value="Unassembled WGS sequence"/>
</dbReference>
<name>A0A9W6FMQ0_XANFL</name>